<dbReference type="InterPro" id="IPR009091">
    <property type="entry name" value="RCC1/BLIP-II"/>
</dbReference>
<evidence type="ECO:0000259" key="8">
    <source>
        <dbReference type="PROSITE" id="PS51456"/>
    </source>
</evidence>
<dbReference type="PANTHER" id="PTHR13140">
    <property type="entry name" value="MYOSIN"/>
    <property type="match status" value="1"/>
</dbReference>
<dbReference type="GO" id="GO:0016020">
    <property type="term" value="C:membrane"/>
    <property type="evidence" value="ECO:0007669"/>
    <property type="project" value="TreeGrafter"/>
</dbReference>
<dbReference type="Gene3D" id="1.20.58.530">
    <property type="match status" value="1"/>
</dbReference>
<name>A0A6P6RSG3_9EIME</name>
<dbReference type="Gene3D" id="1.10.10.820">
    <property type="match status" value="1"/>
</dbReference>
<dbReference type="Pfam" id="PF13540">
    <property type="entry name" value="RCC1_2"/>
    <property type="match status" value="1"/>
</dbReference>
<dbReference type="InterPro" id="IPR000048">
    <property type="entry name" value="IQ_motif_EF-hand-BS"/>
</dbReference>
<dbReference type="GO" id="GO:0005524">
    <property type="term" value="F:ATP binding"/>
    <property type="evidence" value="ECO:0007669"/>
    <property type="project" value="UniProtKB-UniRule"/>
</dbReference>
<dbReference type="GeneID" id="34621165"/>
<evidence type="ECO:0000256" key="4">
    <source>
        <dbReference type="ARBA" id="ARBA00023175"/>
    </source>
</evidence>
<keyword evidence="4 7" id="KW-0505">Motor protein</keyword>
<feature type="repeat" description="RCC1" evidence="6">
    <location>
        <begin position="1114"/>
        <end position="1168"/>
    </location>
</feature>
<dbReference type="Proteomes" id="UP000515125">
    <property type="component" value="Unplaced"/>
</dbReference>
<evidence type="ECO:0000313" key="9">
    <source>
        <dbReference type="Proteomes" id="UP000515125"/>
    </source>
</evidence>
<dbReference type="InterPro" id="IPR027417">
    <property type="entry name" value="P-loop_NTPase"/>
</dbReference>
<dbReference type="InterPro" id="IPR036961">
    <property type="entry name" value="Kinesin_motor_dom_sf"/>
</dbReference>
<feature type="domain" description="Myosin motor" evidence="8">
    <location>
        <begin position="88"/>
        <end position="765"/>
    </location>
</feature>
<dbReference type="GO" id="GO:0005737">
    <property type="term" value="C:cytoplasm"/>
    <property type="evidence" value="ECO:0007669"/>
    <property type="project" value="TreeGrafter"/>
</dbReference>
<feature type="repeat" description="RCC1" evidence="6">
    <location>
        <begin position="1282"/>
        <end position="1332"/>
    </location>
</feature>
<evidence type="ECO:0000256" key="7">
    <source>
        <dbReference type="PROSITE-ProRule" id="PRU00782"/>
    </source>
</evidence>
<dbReference type="Pfam" id="PF00415">
    <property type="entry name" value="RCC1"/>
    <property type="match status" value="1"/>
</dbReference>
<dbReference type="RefSeq" id="XP_026190751.1">
    <property type="nucleotide sequence ID" value="XM_026334966.1"/>
</dbReference>
<dbReference type="Gene3D" id="3.40.850.10">
    <property type="entry name" value="Kinesin motor domain"/>
    <property type="match status" value="1"/>
</dbReference>
<keyword evidence="2 7" id="KW-0067">ATP-binding</keyword>
<feature type="region of interest" description="Actin-binding" evidence="7">
    <location>
        <begin position="642"/>
        <end position="664"/>
    </location>
</feature>
<dbReference type="InterPro" id="IPR001609">
    <property type="entry name" value="Myosin_head_motor_dom-like"/>
</dbReference>
<dbReference type="Gene3D" id="1.20.5.4820">
    <property type="match status" value="1"/>
</dbReference>
<gene>
    <name evidence="10" type="primary">LOC34621165</name>
</gene>
<sequence length="1478" mass="165577">MATKAVGKKAGGPAPKPKIERKYSEVQLGEYLIGSQVWIRDPEREELYALAKVTAISGTSLTVEVEGAGTKTVEQSECLNANVGITAETCNDLSKIPHANEAAALQIIKERYVRDMIYTYAGRLLIAMNPFKAIPGLYEPGTLTRYQNCDTSRGFPTDVPPHTYALAQCAMDLMRLTKENQSCVVSGESGAGKTETARQLMQYFASDKSGAGGSTVQDIILGANPVLEAVGNAKTLRNNNSSRFGRFVKLEVAPTGGIHGGLINNYMLELSRIEFQGQGERNYHIFYQMIKGLSADEKKQCGLKGLEEYEFLNKSGCYEVETVNDLKEFADVRKQLELLFTKEEQLAYFQVLSAVLMCGNIKFTNVQAMGTDKAGKLQDETDFDQVVSLLGVDKAALLEAITVNVVEVRGNIIKSPLSAEQASVMCRSMAKEVYSVFFDFIVESVNDKIKFDHENKVWIGILDIYGFEFFQLNSYEQFLINYANERLQQFFIQQVFQAEKAEYEAEGIDHSMIVYSDNASVLEVFDKPKAGIFGFLEEQCLIQTGSSESFTAACHKSIKNPNYEIPKGDSRITFRIIHTAAPVLYTATEFVPKNKMRLPNELIAVFKAATNLAMKKAFVNVEIPDSKNMKGKFVGSKFQKSMNNLMNTLKSSRAHFCRCIKPNQVKKPQVFETESTLGQLISLSVLEAVGIIHRGFAYRASFADFVNDNSILLRVLGAKLEGGDDKTATTTMLERLGVPKQEYQLGSSKVFLRKAGWLVIDQYFRTVMANLKPLIIRLQSIYRASKARSQYVQFASRVVRIQSLMRRYDIRKTQFKNANEGGLRSIGNMHECSLCLWPQITYAGVTGLRWKRTAHRRKEDHAARVIQGLLKIVRAKRTLAELKEQRRINAFATKIQAAWRGYVSRLRLALMKYLTPYAIVIQRHWKGYRVRHGAFYAKHAKILDKVNTGIREDQARLVIQNAARTFLVLQRLQHVTQAAYTMQKFLLPKLLRLHVSRAHEAIVRIQAWWRGNRVRRILQEEKLKCILSREKVLADRKTLRECAVAMELMNVKERLGLCSIGLQLVHVTASIEGAEVYPTEWAEGIRRLLAFNGEASLSHIAVGAFHTVLVSGAGFVYSYGLNDRMQLGCPEEGAGVPLPRHPIRGLMQPLRVQEVFCGVDHSVLLTEQGSVFAWGSNKYGQCGCAPRKAVVPRPTRLRFQHPRELKEGARIETLSVGGYHNAALDEMGRIYMWGRGDHIFIKGVISDVPLPLWISLPELCEGPLPISVHCGLGMTFLIFMDGTLKSFGRAPNGQLGLGKNSRSERIPQRVSIPGHVQQLSVGSNMTVALNTSGEVFQWGTFLLWDEVEEVCIKAQTFEPMPVDLIRAGLSASVLSVGVGWWEAVVLSADGKLWAWNFFERANKETIAPALYQYELAEKRTARKLHVVSSPLLCAVLAQFASPKEEAEARKALGAPPRVMCSRKNDYPDFEKQGLIREE</sequence>
<organism evidence="9 10">
    <name type="scientific">Cyclospora cayetanensis</name>
    <dbReference type="NCBI Taxonomy" id="88456"/>
    <lineage>
        <taxon>Eukaryota</taxon>
        <taxon>Sar</taxon>
        <taxon>Alveolata</taxon>
        <taxon>Apicomplexa</taxon>
        <taxon>Conoidasida</taxon>
        <taxon>Coccidia</taxon>
        <taxon>Eucoccidiorida</taxon>
        <taxon>Eimeriorina</taxon>
        <taxon>Eimeriidae</taxon>
        <taxon>Cyclospora</taxon>
    </lineage>
</organism>
<dbReference type="PROSITE" id="PS50012">
    <property type="entry name" value="RCC1_3"/>
    <property type="match status" value="3"/>
</dbReference>
<keyword evidence="3 7" id="KW-0518">Myosin</keyword>
<dbReference type="GO" id="GO:0000146">
    <property type="term" value="F:microfilament motor activity"/>
    <property type="evidence" value="ECO:0007669"/>
    <property type="project" value="TreeGrafter"/>
</dbReference>
<dbReference type="PRINTS" id="PR00193">
    <property type="entry name" value="MYOSINHEAVY"/>
</dbReference>
<protein>
    <submittedName>
        <fullName evidence="10">Myosin-A</fullName>
    </submittedName>
</protein>
<reference evidence="10" key="1">
    <citation type="submission" date="2025-08" db="UniProtKB">
        <authorList>
            <consortium name="RefSeq"/>
        </authorList>
    </citation>
    <scope>IDENTIFICATION</scope>
</reference>
<dbReference type="FunFam" id="1.10.10.820:FF:000001">
    <property type="entry name" value="Myosin heavy chain"/>
    <property type="match status" value="1"/>
</dbReference>
<evidence type="ECO:0000256" key="2">
    <source>
        <dbReference type="ARBA" id="ARBA00022840"/>
    </source>
</evidence>
<dbReference type="Gene3D" id="1.20.120.720">
    <property type="entry name" value="Myosin VI head, motor domain, U50 subdomain"/>
    <property type="match status" value="1"/>
</dbReference>
<dbReference type="PROSITE" id="PS50096">
    <property type="entry name" value="IQ"/>
    <property type="match status" value="2"/>
</dbReference>
<proteinExistence type="inferred from homology"/>
<dbReference type="Gene3D" id="1.20.5.190">
    <property type="match status" value="1"/>
</dbReference>
<evidence type="ECO:0000256" key="6">
    <source>
        <dbReference type="PROSITE-ProRule" id="PRU00235"/>
    </source>
</evidence>
<dbReference type="SMART" id="SM00015">
    <property type="entry name" value="IQ"/>
    <property type="match status" value="6"/>
</dbReference>
<accession>A0A6P6RSG3</accession>
<keyword evidence="9" id="KW-1185">Reference proteome</keyword>
<dbReference type="Pfam" id="PF00612">
    <property type="entry name" value="IQ"/>
    <property type="match status" value="3"/>
</dbReference>
<dbReference type="SMART" id="SM00242">
    <property type="entry name" value="MYSc"/>
    <property type="match status" value="1"/>
</dbReference>
<dbReference type="PANTHER" id="PTHR13140:SF270">
    <property type="entry name" value="MYOSIN-12"/>
    <property type="match status" value="1"/>
</dbReference>
<dbReference type="SUPFAM" id="SSF52540">
    <property type="entry name" value="P-loop containing nucleoside triphosphate hydrolases"/>
    <property type="match status" value="2"/>
</dbReference>
<dbReference type="Gene3D" id="2.130.10.30">
    <property type="entry name" value="Regulator of chromosome condensation 1/beta-lactamase-inhibitor protein II"/>
    <property type="match status" value="2"/>
</dbReference>
<keyword evidence="1 7" id="KW-0547">Nucleotide-binding</keyword>
<evidence type="ECO:0000256" key="3">
    <source>
        <dbReference type="ARBA" id="ARBA00023123"/>
    </source>
</evidence>
<dbReference type="InterPro" id="IPR000408">
    <property type="entry name" value="Reg_chr_condens"/>
</dbReference>
<feature type="repeat" description="RCC1" evidence="6">
    <location>
        <begin position="1169"/>
        <end position="1227"/>
    </location>
</feature>
<feature type="binding site" evidence="7">
    <location>
        <begin position="187"/>
        <end position="194"/>
    </location>
    <ligand>
        <name>ATP</name>
        <dbReference type="ChEBI" id="CHEBI:30616"/>
    </ligand>
</feature>
<dbReference type="GO" id="GO:0007015">
    <property type="term" value="P:actin filament organization"/>
    <property type="evidence" value="ECO:0007669"/>
    <property type="project" value="TreeGrafter"/>
</dbReference>
<dbReference type="GO" id="GO:0016459">
    <property type="term" value="C:myosin complex"/>
    <property type="evidence" value="ECO:0007669"/>
    <property type="project" value="UniProtKB-KW"/>
</dbReference>
<evidence type="ECO:0000313" key="10">
    <source>
        <dbReference type="RefSeq" id="XP_026190751.1"/>
    </source>
</evidence>
<dbReference type="OrthoDB" id="360151at2759"/>
<comment type="similarity">
    <text evidence="7">Belongs to the TRAFAC class myosin-kinesin ATPase superfamily. Myosin family.</text>
</comment>
<dbReference type="GO" id="GO:0051015">
    <property type="term" value="F:actin filament binding"/>
    <property type="evidence" value="ECO:0007669"/>
    <property type="project" value="TreeGrafter"/>
</dbReference>
<dbReference type="SUPFAM" id="SSF50985">
    <property type="entry name" value="RCC1/BLIP-II"/>
    <property type="match status" value="1"/>
</dbReference>
<dbReference type="CDD" id="cd23767">
    <property type="entry name" value="IQCD"/>
    <property type="match status" value="1"/>
</dbReference>
<evidence type="ECO:0000256" key="1">
    <source>
        <dbReference type="ARBA" id="ARBA00022741"/>
    </source>
</evidence>
<keyword evidence="5 7" id="KW-0009">Actin-binding</keyword>
<dbReference type="PROSITE" id="PS51456">
    <property type="entry name" value="MYOSIN_MOTOR"/>
    <property type="match status" value="1"/>
</dbReference>
<evidence type="ECO:0000256" key="5">
    <source>
        <dbReference type="ARBA" id="ARBA00023203"/>
    </source>
</evidence>
<dbReference type="Pfam" id="PF00063">
    <property type="entry name" value="Myosin_head"/>
    <property type="match status" value="1"/>
</dbReference>